<comment type="caution">
    <text evidence="1">The sequence shown here is derived from an EMBL/GenBank/DDBJ whole genome shotgun (WGS) entry which is preliminary data.</text>
</comment>
<dbReference type="RefSeq" id="WP_023977760.1">
    <property type="nucleotide sequence ID" value="NZ_CBLX010000005.1"/>
</dbReference>
<reference evidence="1 2" key="1">
    <citation type="journal article" date="2014" name="Genome Biol. Evol.">
        <title>Acetic acid bacteria genomes reveal functional traits for adaptation to life in insect guts.</title>
        <authorList>
            <person name="Chouaia B."/>
            <person name="Gaiarsa S."/>
            <person name="Crotti E."/>
            <person name="Comandatore F."/>
            <person name="Degli Esposti M."/>
            <person name="Ricci I."/>
            <person name="Alma A."/>
            <person name="Favia G."/>
            <person name="Bandi C."/>
            <person name="Daffonchio D."/>
        </authorList>
    </citation>
    <scope>NUCLEOTIDE SEQUENCE [LARGE SCALE GENOMIC DNA]</scope>
    <source>
        <strain evidence="1 2">SF2.1</strain>
    </source>
</reference>
<accession>A0A060QI40</accession>
<organism evidence="1 2">
    <name type="scientific">Asaia bogorensis</name>
    <dbReference type="NCBI Taxonomy" id="91915"/>
    <lineage>
        <taxon>Bacteria</taxon>
        <taxon>Pseudomonadati</taxon>
        <taxon>Pseudomonadota</taxon>
        <taxon>Alphaproteobacteria</taxon>
        <taxon>Acetobacterales</taxon>
        <taxon>Acetobacteraceae</taxon>
        <taxon>Asaia</taxon>
    </lineage>
</organism>
<evidence type="ECO:0000313" key="1">
    <source>
        <dbReference type="EMBL" id="CDG38911.1"/>
    </source>
</evidence>
<dbReference type="AlphaFoldDB" id="A0A060QI40"/>
<gene>
    <name evidence="1" type="ORF">ASAP_0866</name>
</gene>
<name>A0A060QI40_9PROT</name>
<dbReference type="EMBL" id="CBLX010000005">
    <property type="protein sequence ID" value="CDG38911.1"/>
    <property type="molecule type" value="Genomic_DNA"/>
</dbReference>
<dbReference type="Proteomes" id="UP000027583">
    <property type="component" value="Unassembled WGS sequence"/>
</dbReference>
<protein>
    <submittedName>
        <fullName evidence="1">Uncharacterized protein</fullName>
    </submittedName>
</protein>
<evidence type="ECO:0000313" key="2">
    <source>
        <dbReference type="Proteomes" id="UP000027583"/>
    </source>
</evidence>
<proteinExistence type="predicted"/>
<reference evidence="1 2" key="2">
    <citation type="journal article" date="2014" name="PLoS ONE">
        <title>Evolution of mitochondria reconstructed from the energy metabolism of living bacteria.</title>
        <authorList>
            <person name="Degli Esposti M."/>
            <person name="Chouaia B."/>
            <person name="Comandatore F."/>
            <person name="Crotti E."/>
            <person name="Sassera D."/>
            <person name="Lievens P.M."/>
            <person name="Daffonchio D."/>
            <person name="Bandi C."/>
        </authorList>
    </citation>
    <scope>NUCLEOTIDE SEQUENCE [LARGE SCALE GENOMIC DNA]</scope>
    <source>
        <strain evidence="1 2">SF2.1</strain>
    </source>
</reference>
<sequence>MGNRSLNIFTAIGSAADIERLRAQFMVEEAPAVAAGGLRELHFDQLGLDDGPTYFLGDRISKEYPGLALSCQYHPEGSDWALQGVAEWHAGKCWREIIVPT</sequence>